<dbReference type="EMBL" id="JANQDH010000095">
    <property type="protein sequence ID" value="MDH6061618.1"/>
    <property type="molecule type" value="Genomic_DNA"/>
</dbReference>
<keyword evidence="2" id="KW-0812">Transmembrane</keyword>
<name>A0AA43KD68_9CYAN</name>
<feature type="region of interest" description="Disordered" evidence="1">
    <location>
        <begin position="37"/>
        <end position="62"/>
    </location>
</feature>
<evidence type="ECO:0000256" key="1">
    <source>
        <dbReference type="SAM" id="MobiDB-lite"/>
    </source>
</evidence>
<evidence type="ECO:0000256" key="2">
    <source>
        <dbReference type="SAM" id="Phobius"/>
    </source>
</evidence>
<keyword evidence="2" id="KW-0472">Membrane</keyword>
<keyword evidence="2" id="KW-1133">Transmembrane helix</keyword>
<sequence>MENPFLNILALLALVLLVAVTGGVGYLTLADWRDRAERSTAGNRRRREEEKRQIRSNSPKGR</sequence>
<dbReference type="Proteomes" id="UP001159387">
    <property type="component" value="Unassembled WGS sequence"/>
</dbReference>
<reference evidence="3 4" key="1">
    <citation type="journal article" date="2023" name="J. Phycol.">
        <title>Chrysosporum ovalisporum is synonymous with the true-branching cyanobacterium Umezakia natans (Nostocales/Aphanizomenonaceae).</title>
        <authorList>
            <person name="McGregor G.B."/>
            <person name="Sendall B.C."/>
            <person name="Niiyama Y."/>
            <person name="Tuji A."/>
            <person name="Willis A."/>
        </authorList>
    </citation>
    <scope>NUCLEOTIDE SEQUENCE [LARGE SCALE GENOMIC DNA]</scope>
    <source>
        <strain evidence="3 4">ANA360D</strain>
    </source>
</reference>
<gene>
    <name evidence="3" type="ORF">NWP17_14435</name>
</gene>
<evidence type="ECO:0000313" key="4">
    <source>
        <dbReference type="Proteomes" id="UP001159387"/>
    </source>
</evidence>
<evidence type="ECO:0000313" key="3">
    <source>
        <dbReference type="EMBL" id="MDH6061618.1"/>
    </source>
</evidence>
<comment type="caution">
    <text evidence="3">The sequence shown here is derived from an EMBL/GenBank/DDBJ whole genome shotgun (WGS) entry which is preliminary data.</text>
</comment>
<protein>
    <submittedName>
        <fullName evidence="3">Uncharacterized protein</fullName>
    </submittedName>
</protein>
<organism evidence="3 4">
    <name type="scientific">Chrysosporum bergii ANA360D</name>
    <dbReference type="NCBI Taxonomy" id="617107"/>
    <lineage>
        <taxon>Bacteria</taxon>
        <taxon>Bacillati</taxon>
        <taxon>Cyanobacteriota</taxon>
        <taxon>Cyanophyceae</taxon>
        <taxon>Nostocales</taxon>
        <taxon>Nodulariaceae</taxon>
        <taxon>Chrysosporum</taxon>
    </lineage>
</organism>
<feature type="transmembrane region" description="Helical" evidence="2">
    <location>
        <begin position="6"/>
        <end position="29"/>
    </location>
</feature>
<accession>A0AA43KD68</accession>
<dbReference type="RefSeq" id="WP_280655585.1">
    <property type="nucleotide sequence ID" value="NZ_JANQDH010000095.1"/>
</dbReference>
<proteinExistence type="predicted"/>
<keyword evidence="4" id="KW-1185">Reference proteome</keyword>
<dbReference type="AlphaFoldDB" id="A0AA43KD68"/>